<proteinExistence type="predicted"/>
<keyword evidence="2" id="KW-1185">Reference proteome</keyword>
<comment type="caution">
    <text evidence="1">The sequence shown here is derived from an EMBL/GenBank/DDBJ whole genome shotgun (WGS) entry which is preliminary data.</text>
</comment>
<organism evidence="1 2">
    <name type="scientific">Oerskovia jenensis</name>
    <dbReference type="NCBI Taxonomy" id="162169"/>
    <lineage>
        <taxon>Bacteria</taxon>
        <taxon>Bacillati</taxon>
        <taxon>Actinomycetota</taxon>
        <taxon>Actinomycetes</taxon>
        <taxon>Micrococcales</taxon>
        <taxon>Cellulomonadaceae</taxon>
        <taxon>Oerskovia</taxon>
    </lineage>
</organism>
<reference evidence="1 2" key="1">
    <citation type="submission" date="2021-01" db="EMBL/GenBank/DDBJ databases">
        <title>Sequencing the genomes of 1000 actinobacteria strains.</title>
        <authorList>
            <person name="Klenk H.-P."/>
        </authorList>
    </citation>
    <scope>NUCLEOTIDE SEQUENCE [LARGE SCALE GENOMIC DNA]</scope>
    <source>
        <strain evidence="1 2">DSM 46000</strain>
    </source>
</reference>
<name>A0ABS2LII8_9CELL</name>
<dbReference type="Proteomes" id="UP000698059">
    <property type="component" value="Unassembled WGS sequence"/>
</dbReference>
<evidence type="ECO:0000313" key="2">
    <source>
        <dbReference type="Proteomes" id="UP000698059"/>
    </source>
</evidence>
<accession>A0ABS2LII8</accession>
<dbReference type="RefSeq" id="WP_205307984.1">
    <property type="nucleotide sequence ID" value="NZ_BAAAVF010000007.1"/>
</dbReference>
<evidence type="ECO:0000313" key="1">
    <source>
        <dbReference type="EMBL" id="MBM7480172.1"/>
    </source>
</evidence>
<dbReference type="EMBL" id="JAFBBO010000001">
    <property type="protein sequence ID" value="MBM7480172.1"/>
    <property type="molecule type" value="Genomic_DNA"/>
</dbReference>
<protein>
    <submittedName>
        <fullName evidence="1">Uncharacterized protein</fullName>
    </submittedName>
</protein>
<sequence length="171" mass="18476">MSTGTMVQLADYSAFTIENPEDPGGPAGVNWSNGLVFADPRGGAWIHSGIYMGPVRVSWSTGGLPTADLDEWEDVAQVSITPVGGVLAIRGFMVSGEDGDSPNLALDPEAQHMLRCYARGRDITPQAAMDEEDEPVEEYHLELWLRRPVDEARVLKLTSEFGKQLAANASS</sequence>
<gene>
    <name evidence="1" type="ORF">JOD49_003092</name>
</gene>